<feature type="region of interest" description="Disordered" evidence="1">
    <location>
        <begin position="1"/>
        <end position="22"/>
    </location>
</feature>
<comment type="caution">
    <text evidence="2">The sequence shown here is derived from an EMBL/GenBank/DDBJ whole genome shotgun (WGS) entry which is preliminary data.</text>
</comment>
<organism evidence="2 3">
    <name type="scientific">Gordonia oryzae</name>
    <dbReference type="NCBI Taxonomy" id="2487349"/>
    <lineage>
        <taxon>Bacteria</taxon>
        <taxon>Bacillati</taxon>
        <taxon>Actinomycetota</taxon>
        <taxon>Actinomycetes</taxon>
        <taxon>Mycobacteriales</taxon>
        <taxon>Gordoniaceae</taxon>
        <taxon>Gordonia</taxon>
    </lineage>
</organism>
<proteinExistence type="predicted"/>
<evidence type="ECO:0000313" key="2">
    <source>
        <dbReference type="EMBL" id="RPA62275.1"/>
    </source>
</evidence>
<reference evidence="2 3" key="1">
    <citation type="submission" date="2018-11" db="EMBL/GenBank/DDBJ databases">
        <title>Draft genome sequence of Gordonia sp. RS15-1S isolated from rice stems.</title>
        <authorList>
            <person name="Muangham S."/>
        </authorList>
    </citation>
    <scope>NUCLEOTIDE SEQUENCE [LARGE SCALE GENOMIC DNA]</scope>
    <source>
        <strain evidence="2 3">RS15-1S</strain>
    </source>
</reference>
<evidence type="ECO:0000256" key="1">
    <source>
        <dbReference type="SAM" id="MobiDB-lite"/>
    </source>
</evidence>
<evidence type="ECO:0000313" key="3">
    <source>
        <dbReference type="Proteomes" id="UP000267536"/>
    </source>
</evidence>
<dbReference type="AlphaFoldDB" id="A0A3N4GJD0"/>
<protein>
    <submittedName>
        <fullName evidence="2">Uncharacterized protein</fullName>
    </submittedName>
</protein>
<keyword evidence="3" id="KW-1185">Reference proteome</keyword>
<accession>A0A3N4GJD0</accession>
<dbReference type="EMBL" id="RKMH01000006">
    <property type="protein sequence ID" value="RPA62275.1"/>
    <property type="molecule type" value="Genomic_DNA"/>
</dbReference>
<feature type="region of interest" description="Disordered" evidence="1">
    <location>
        <begin position="55"/>
        <end position="79"/>
    </location>
</feature>
<feature type="compositionally biased region" description="Polar residues" evidence="1">
    <location>
        <begin position="64"/>
        <end position="76"/>
    </location>
</feature>
<gene>
    <name evidence="2" type="ORF">EF294_09720</name>
</gene>
<dbReference type="Proteomes" id="UP000267536">
    <property type="component" value="Unassembled WGS sequence"/>
</dbReference>
<name>A0A3N4GJD0_9ACTN</name>
<sequence length="98" mass="10739">MDRRQVPQRPNPPGRPGDRERGLLNLDYDVRLLSAALSAAKKAAAFLEIRGSSATLRPDGATAPNRSAHTSATSHWPPTRQLLRRNLGYRAQPVSITT</sequence>